<gene>
    <name evidence="3" type="ORF">SAMN05660874_04824</name>
</gene>
<dbReference type="EMBL" id="FOZX01000010">
    <property type="protein sequence ID" value="SFS99619.1"/>
    <property type="molecule type" value="Genomic_DNA"/>
</dbReference>
<reference evidence="4" key="1">
    <citation type="submission" date="2016-10" db="EMBL/GenBank/DDBJ databases">
        <authorList>
            <person name="Varghese N."/>
            <person name="Submissions S."/>
        </authorList>
    </citation>
    <scope>NUCLEOTIDE SEQUENCE [LARGE SCALE GENOMIC DNA]</scope>
    <source>
        <strain evidence="4">DSM 44771</strain>
    </source>
</reference>
<dbReference type="STRING" id="95161.SAMN05660874_04824"/>
<name>A0A1I6UDQ8_9PSEU</name>
<evidence type="ECO:0000313" key="4">
    <source>
        <dbReference type="Proteomes" id="UP000198852"/>
    </source>
</evidence>
<protein>
    <recommendedName>
        <fullName evidence="2">DUF7144 domain-containing protein</fullName>
    </recommendedName>
</protein>
<sequence>MATHGAHPARTGWVGWIYFGAIVMVAAGIVQVVNGLIAMAESGTTYLLPSGMAVQVGFAGVGISFLVMGAVLAVAGIGVMSGKTWARAVAITLAALSVLGNIAFFAAYPVWSAIVIALDLVVIYALVAHGRELRHG</sequence>
<feature type="transmembrane region" description="Helical" evidence="1">
    <location>
        <begin position="53"/>
        <end position="77"/>
    </location>
</feature>
<keyword evidence="1" id="KW-1133">Transmembrane helix</keyword>
<keyword evidence="1" id="KW-0472">Membrane</keyword>
<dbReference type="InterPro" id="IPR055568">
    <property type="entry name" value="DUF7144"/>
</dbReference>
<evidence type="ECO:0000256" key="1">
    <source>
        <dbReference type="SAM" id="Phobius"/>
    </source>
</evidence>
<feature type="transmembrane region" description="Helical" evidence="1">
    <location>
        <begin position="12"/>
        <end position="33"/>
    </location>
</feature>
<feature type="transmembrane region" description="Helical" evidence="1">
    <location>
        <begin position="110"/>
        <end position="127"/>
    </location>
</feature>
<dbReference type="Proteomes" id="UP000198852">
    <property type="component" value="Unassembled WGS sequence"/>
</dbReference>
<dbReference type="AlphaFoldDB" id="A0A1I6UDQ8"/>
<organism evidence="3 4">
    <name type="scientific">Saccharopolyspora flava</name>
    <dbReference type="NCBI Taxonomy" id="95161"/>
    <lineage>
        <taxon>Bacteria</taxon>
        <taxon>Bacillati</taxon>
        <taxon>Actinomycetota</taxon>
        <taxon>Actinomycetes</taxon>
        <taxon>Pseudonocardiales</taxon>
        <taxon>Pseudonocardiaceae</taxon>
        <taxon>Saccharopolyspora</taxon>
    </lineage>
</organism>
<keyword evidence="1" id="KW-0812">Transmembrane</keyword>
<feature type="transmembrane region" description="Helical" evidence="1">
    <location>
        <begin position="84"/>
        <end position="104"/>
    </location>
</feature>
<proteinExistence type="predicted"/>
<accession>A0A1I6UDQ8</accession>
<evidence type="ECO:0000259" key="2">
    <source>
        <dbReference type="Pfam" id="PF23636"/>
    </source>
</evidence>
<dbReference type="Pfam" id="PF23636">
    <property type="entry name" value="DUF7144"/>
    <property type="match status" value="1"/>
</dbReference>
<feature type="domain" description="DUF7144" evidence="2">
    <location>
        <begin position="16"/>
        <end position="131"/>
    </location>
</feature>
<dbReference type="RefSeq" id="WP_093422230.1">
    <property type="nucleotide sequence ID" value="NZ_FOZX01000010.1"/>
</dbReference>
<dbReference type="OrthoDB" id="4482242at2"/>
<keyword evidence="4" id="KW-1185">Reference proteome</keyword>
<evidence type="ECO:0000313" key="3">
    <source>
        <dbReference type="EMBL" id="SFS99619.1"/>
    </source>
</evidence>